<dbReference type="EMBL" id="KZ679007">
    <property type="protein sequence ID" value="PSS25073.1"/>
    <property type="molecule type" value="Genomic_DNA"/>
</dbReference>
<dbReference type="AlphaFoldDB" id="A0A2T3B9S5"/>
<evidence type="ECO:0000313" key="3">
    <source>
        <dbReference type="Proteomes" id="UP000241818"/>
    </source>
</evidence>
<gene>
    <name evidence="2" type="ORF">M430DRAFT_32914</name>
</gene>
<name>A0A2T3B9S5_AMORE</name>
<feature type="region of interest" description="Disordered" evidence="1">
    <location>
        <begin position="193"/>
        <end position="303"/>
    </location>
</feature>
<evidence type="ECO:0000256" key="1">
    <source>
        <dbReference type="SAM" id="MobiDB-lite"/>
    </source>
</evidence>
<dbReference type="RefSeq" id="XP_024723672.1">
    <property type="nucleotide sequence ID" value="XM_024866255.1"/>
</dbReference>
<proteinExistence type="predicted"/>
<evidence type="ECO:0000313" key="2">
    <source>
        <dbReference type="EMBL" id="PSS25073.1"/>
    </source>
</evidence>
<dbReference type="Proteomes" id="UP000241818">
    <property type="component" value="Unassembled WGS sequence"/>
</dbReference>
<keyword evidence="3" id="KW-1185">Reference proteome</keyword>
<accession>A0A2T3B9S5</accession>
<protein>
    <submittedName>
        <fullName evidence="2">Uncharacterized protein</fullName>
    </submittedName>
</protein>
<dbReference type="GeneID" id="36574336"/>
<feature type="compositionally biased region" description="Basic and acidic residues" evidence="1">
    <location>
        <begin position="257"/>
        <end position="272"/>
    </location>
</feature>
<reference evidence="2 3" key="1">
    <citation type="journal article" date="2018" name="New Phytol.">
        <title>Comparative genomics and transcriptomics depict ericoid mycorrhizal fungi as versatile saprotrophs and plant mutualists.</title>
        <authorList>
            <person name="Martino E."/>
            <person name="Morin E."/>
            <person name="Grelet G.A."/>
            <person name="Kuo A."/>
            <person name="Kohler A."/>
            <person name="Daghino S."/>
            <person name="Barry K.W."/>
            <person name="Cichocki N."/>
            <person name="Clum A."/>
            <person name="Dockter R.B."/>
            <person name="Hainaut M."/>
            <person name="Kuo R.C."/>
            <person name="LaButti K."/>
            <person name="Lindahl B.D."/>
            <person name="Lindquist E.A."/>
            <person name="Lipzen A."/>
            <person name="Khouja H.R."/>
            <person name="Magnuson J."/>
            <person name="Murat C."/>
            <person name="Ohm R.A."/>
            <person name="Singer S.W."/>
            <person name="Spatafora J.W."/>
            <person name="Wang M."/>
            <person name="Veneault-Fourrey C."/>
            <person name="Henrissat B."/>
            <person name="Grigoriev I.V."/>
            <person name="Martin F.M."/>
            <person name="Perotto S."/>
        </authorList>
    </citation>
    <scope>NUCLEOTIDE SEQUENCE [LARGE SCALE GENOMIC DNA]</scope>
    <source>
        <strain evidence="2 3">ATCC 22711</strain>
    </source>
</reference>
<sequence>MAVQAPQEDTLRFQSTSKSVPNLRQLSKKERFDFYSELIEQRHIIFITRPPYSQGKFTQVWEDYAEYRAELKEWFTAFGKKKGLYPVYSHGIVNKRTTIIHVFNVDVFYPPHSDAQMRTFHCWQQEMASTAFTTNQQRAALANGVTLSRLQIVPKPEGPPLKPWRAVPFEYPLKTEEPTLPVYSQFNRSRRPLRRTWVNQDGPAQRQTKVTMRHDHPTRPQSRNSPGSPRPRKTSSPTKAPQRPAWPGAAHRRAYDKRRESPVPRQERRITHEGQNGLRPATQNPWGPFQAAASPAPMRPPRM</sequence>
<organism evidence="2 3">
    <name type="scientific">Amorphotheca resinae ATCC 22711</name>
    <dbReference type="NCBI Taxonomy" id="857342"/>
    <lineage>
        <taxon>Eukaryota</taxon>
        <taxon>Fungi</taxon>
        <taxon>Dikarya</taxon>
        <taxon>Ascomycota</taxon>
        <taxon>Pezizomycotina</taxon>
        <taxon>Leotiomycetes</taxon>
        <taxon>Helotiales</taxon>
        <taxon>Amorphothecaceae</taxon>
        <taxon>Amorphotheca</taxon>
    </lineage>
</organism>
<dbReference type="InParanoid" id="A0A2T3B9S5"/>